<reference evidence="3 4" key="1">
    <citation type="journal article" date="2018" name="Gigascience">
        <title>Genomes of trombidid mites reveal novel predicted allergens and laterally-transferred genes associated with secondary metabolism.</title>
        <authorList>
            <person name="Dong X."/>
            <person name="Chaisiri K."/>
            <person name="Xia D."/>
            <person name="Armstrong S.D."/>
            <person name="Fang Y."/>
            <person name="Donnelly M.J."/>
            <person name="Kadowaki T."/>
            <person name="McGarry J.W."/>
            <person name="Darby A.C."/>
            <person name="Makepeace B.L."/>
        </authorList>
    </citation>
    <scope>NUCLEOTIDE SEQUENCE [LARGE SCALE GENOMIC DNA]</scope>
    <source>
        <strain evidence="3">UoL-UT</strain>
    </source>
</reference>
<dbReference type="PROSITE" id="PS00108">
    <property type="entry name" value="PROTEIN_KINASE_ST"/>
    <property type="match status" value="1"/>
</dbReference>
<feature type="non-terminal residue" evidence="3">
    <location>
        <position position="710"/>
    </location>
</feature>
<dbReference type="Pfam" id="PF00069">
    <property type="entry name" value="Pkinase"/>
    <property type="match status" value="1"/>
</dbReference>
<keyword evidence="4" id="KW-1185">Reference proteome</keyword>
<dbReference type="InterPro" id="IPR051585">
    <property type="entry name" value="STE20_Ser/Thr_Kinases"/>
</dbReference>
<organism evidence="3 4">
    <name type="scientific">Leptotrombidium deliense</name>
    <dbReference type="NCBI Taxonomy" id="299467"/>
    <lineage>
        <taxon>Eukaryota</taxon>
        <taxon>Metazoa</taxon>
        <taxon>Ecdysozoa</taxon>
        <taxon>Arthropoda</taxon>
        <taxon>Chelicerata</taxon>
        <taxon>Arachnida</taxon>
        <taxon>Acari</taxon>
        <taxon>Acariformes</taxon>
        <taxon>Trombidiformes</taxon>
        <taxon>Prostigmata</taxon>
        <taxon>Anystina</taxon>
        <taxon>Parasitengona</taxon>
        <taxon>Trombiculoidea</taxon>
        <taxon>Trombiculidae</taxon>
        <taxon>Leptotrombidium</taxon>
    </lineage>
</organism>
<feature type="non-terminal residue" evidence="3">
    <location>
        <position position="1"/>
    </location>
</feature>
<dbReference type="InterPro" id="IPR008271">
    <property type="entry name" value="Ser/Thr_kinase_AS"/>
</dbReference>
<dbReference type="VEuPathDB" id="VectorBase:LDEU010020"/>
<gene>
    <name evidence="3" type="ORF">B4U80_09636</name>
</gene>
<dbReference type="InterPro" id="IPR000719">
    <property type="entry name" value="Prot_kinase_dom"/>
</dbReference>
<dbReference type="STRING" id="299467.A0A443S3A8"/>
<feature type="domain" description="Protein kinase" evidence="2">
    <location>
        <begin position="1"/>
        <end position="163"/>
    </location>
</feature>
<evidence type="ECO:0000256" key="1">
    <source>
        <dbReference type="SAM" id="MobiDB-lite"/>
    </source>
</evidence>
<dbReference type="OrthoDB" id="6506126at2759"/>
<dbReference type="InterPro" id="IPR011009">
    <property type="entry name" value="Kinase-like_dom_sf"/>
</dbReference>
<dbReference type="PROSITE" id="PS50011">
    <property type="entry name" value="PROTEIN_KINASE_DOM"/>
    <property type="match status" value="1"/>
</dbReference>
<name>A0A443S3A8_9ACAR</name>
<evidence type="ECO:0000313" key="4">
    <source>
        <dbReference type="Proteomes" id="UP000288716"/>
    </source>
</evidence>
<feature type="region of interest" description="Disordered" evidence="1">
    <location>
        <begin position="243"/>
        <end position="306"/>
    </location>
</feature>
<dbReference type="GO" id="GO:0005524">
    <property type="term" value="F:ATP binding"/>
    <property type="evidence" value="ECO:0007669"/>
    <property type="project" value="InterPro"/>
</dbReference>
<dbReference type="SMART" id="SM00220">
    <property type="entry name" value="S_TKc"/>
    <property type="match status" value="1"/>
</dbReference>
<protein>
    <recommendedName>
        <fullName evidence="2">Protein kinase domain-containing protein</fullName>
    </recommendedName>
</protein>
<dbReference type="PANTHER" id="PTHR46538">
    <property type="entry name" value="PROTEIN KINASE DOMAIN-CONTAINING PROTEIN"/>
    <property type="match status" value="1"/>
</dbReference>
<proteinExistence type="predicted"/>
<comment type="caution">
    <text evidence="3">The sequence shown here is derived from an EMBL/GenBank/DDBJ whole genome shotgun (WGS) entry which is preliminary data.</text>
</comment>
<dbReference type="EMBL" id="NCKV01010057">
    <property type="protein sequence ID" value="RWS22020.1"/>
    <property type="molecule type" value="Genomic_DNA"/>
</dbReference>
<sequence length="710" mass="79794">AQIRYVCHEICQGLAFLHKKKVIHRDLKAGNVLLTLDGDVKLADFGVSAKNKHTMQKRDSFIGTPYWMAPEVVMCETYRDNPYDYKADIWSLGVTLIEFAQIEPPNHEMTPMRVLLKIQKSDPPRLNEPSKWSKEFNEFIAYCLIKDPNQRPSADDLLKHPFIREQTDCKPIRDLISESKAEITEEVLTDEDDAASDVSFVVCVLKLLEQSVRQSVVESQPNGDNEEENKQEMQIVVPILKQKPKAPSPPLLSSVAETSETVIAEPEVPSKSEPKDVSEEKQQILQRNPNKRPAPQPPAAKSDQKVEEIGLTPNGEKCESDLLSSVNNVSQESIQNEINLSEEDNDVKVDVCDRSDDDLKVDESNKDREKDVFYTPMKAIGEVTVSADHSTIIDDNSADNSHVSIVTIDNGKDIAIKTAPKEEITVSNESDEIPKNAVFITKRSDEDTCPPNDEIVVVSNSYVIREECEIAAKDSESDERASVKTISSDSSAGKRVKVNLNLVSETDESECVSRSVAQPEVPEKVKLSKSSSNEQSEHEKSILHNQNIGSSDKIVQRKVSDTGSVDSFKSLSSEKENRDSLAVEDQVMLRKKRADTKEQNCHIKKSSAINNRKATQKKTLTRTRKFVIDGVVVTTTTSKVIYGDEDKPRDDHVVRKQELRELKMLQKLENKQFQDLSLKAQIAKEQQEKRVETELAALLRTYDNDLEALN</sequence>
<dbReference type="PANTHER" id="PTHR46538:SF3">
    <property type="entry name" value="PROTEIN KINASE DOMAIN-CONTAINING PROTEIN"/>
    <property type="match status" value="1"/>
</dbReference>
<accession>A0A443S3A8</accession>
<feature type="compositionally biased region" description="Basic and acidic residues" evidence="1">
    <location>
        <begin position="268"/>
        <end position="282"/>
    </location>
</feature>
<feature type="region of interest" description="Disordered" evidence="1">
    <location>
        <begin position="511"/>
        <end position="559"/>
    </location>
</feature>
<dbReference type="AlphaFoldDB" id="A0A443S3A8"/>
<dbReference type="FunFam" id="1.10.510.10:FF:001298">
    <property type="entry name" value="STE20-like kinase"/>
    <property type="match status" value="1"/>
</dbReference>
<dbReference type="GO" id="GO:0004672">
    <property type="term" value="F:protein kinase activity"/>
    <property type="evidence" value="ECO:0007669"/>
    <property type="project" value="InterPro"/>
</dbReference>
<evidence type="ECO:0000259" key="2">
    <source>
        <dbReference type="PROSITE" id="PS50011"/>
    </source>
</evidence>
<dbReference type="SUPFAM" id="SSF56112">
    <property type="entry name" value="Protein kinase-like (PK-like)"/>
    <property type="match status" value="1"/>
</dbReference>
<dbReference type="Gene3D" id="1.10.510.10">
    <property type="entry name" value="Transferase(Phosphotransferase) domain 1"/>
    <property type="match status" value="1"/>
</dbReference>
<dbReference type="Proteomes" id="UP000288716">
    <property type="component" value="Unassembled WGS sequence"/>
</dbReference>
<evidence type="ECO:0000313" key="3">
    <source>
        <dbReference type="EMBL" id="RWS22020.1"/>
    </source>
</evidence>